<dbReference type="PANTHER" id="PTHR46540">
    <property type="entry name" value="TETRATRICOPEPTIDE REPEAT PROTEIN 12"/>
    <property type="match status" value="1"/>
</dbReference>
<dbReference type="AlphaFoldDB" id="B4M442"/>
<name>B4M442_DROVI</name>
<gene>
    <name evidence="2" type="primary">Dvir\GJ10310</name>
    <name evidence="2" type="ORF">Dvir_GJ10310</name>
</gene>
<accession>B4M442</accession>
<keyword evidence="3" id="KW-1185">Reference proteome</keyword>
<proteinExistence type="predicted"/>
<dbReference type="KEGG" id="dvi:6632478"/>
<organism evidence="2 3">
    <name type="scientific">Drosophila virilis</name>
    <name type="common">Fruit fly</name>
    <dbReference type="NCBI Taxonomy" id="7244"/>
    <lineage>
        <taxon>Eukaryota</taxon>
        <taxon>Metazoa</taxon>
        <taxon>Ecdysozoa</taxon>
        <taxon>Arthropoda</taxon>
        <taxon>Hexapoda</taxon>
        <taxon>Insecta</taxon>
        <taxon>Pterygota</taxon>
        <taxon>Neoptera</taxon>
        <taxon>Endopterygota</taxon>
        <taxon>Diptera</taxon>
        <taxon>Brachycera</taxon>
        <taxon>Muscomorpha</taxon>
        <taxon>Ephydroidea</taxon>
        <taxon>Drosophilidae</taxon>
        <taxon>Drosophila</taxon>
    </lineage>
</organism>
<evidence type="ECO:0000313" key="2">
    <source>
        <dbReference type="EMBL" id="EDW59403.1"/>
    </source>
</evidence>
<sequence length="229" mass="26990">MPTTTHRELEENFLRTPSKVDDIMKFLIDIGKAKRADAAKDDPEVEINHSAAITDDNFMVLSRNSRFAKKNKLSIRKSSIGSIQLNQLSFMRQIDVSREDRIKAREERIRVASNYRRLGNVEYRKINFEKAIEHYSKGLEYIPDSPVLFVNRSLCYIKKREFKRALIDLDYVILNLDGRCLRAWLYRAGALKRMNNEAGYLDCIDNARRYNHSEEQYIENFIEKMRTDL</sequence>
<dbReference type="PANTHER" id="PTHR46540:SF1">
    <property type="entry name" value="TETRATRICOPEPTIDE REPEAT PROTEIN 12"/>
    <property type="match status" value="1"/>
</dbReference>
<dbReference type="STRING" id="7244.B4M442"/>
<dbReference type="EMBL" id="CH940652">
    <property type="protein sequence ID" value="EDW59403.1"/>
    <property type="molecule type" value="Genomic_DNA"/>
</dbReference>
<dbReference type="HOGENOM" id="CLU_081403_1_0_1"/>
<keyword evidence="1" id="KW-0802">TPR repeat</keyword>
<reference evidence="2 3" key="1">
    <citation type="journal article" date="2007" name="Nature">
        <title>Evolution of genes and genomes on the Drosophila phylogeny.</title>
        <authorList>
            <consortium name="Drosophila 12 Genomes Consortium"/>
            <person name="Clark A.G."/>
            <person name="Eisen M.B."/>
            <person name="Smith D.R."/>
            <person name="Bergman C.M."/>
            <person name="Oliver B."/>
            <person name="Markow T.A."/>
            <person name="Kaufman T.C."/>
            <person name="Kellis M."/>
            <person name="Gelbart W."/>
            <person name="Iyer V.N."/>
            <person name="Pollard D.A."/>
            <person name="Sackton T.B."/>
            <person name="Larracuente A.M."/>
            <person name="Singh N.D."/>
            <person name="Abad J.P."/>
            <person name="Abt D.N."/>
            <person name="Adryan B."/>
            <person name="Aguade M."/>
            <person name="Akashi H."/>
            <person name="Anderson W.W."/>
            <person name="Aquadro C.F."/>
            <person name="Ardell D.H."/>
            <person name="Arguello R."/>
            <person name="Artieri C.G."/>
            <person name="Barbash D.A."/>
            <person name="Barker D."/>
            <person name="Barsanti P."/>
            <person name="Batterham P."/>
            <person name="Batzoglou S."/>
            <person name="Begun D."/>
            <person name="Bhutkar A."/>
            <person name="Blanco E."/>
            <person name="Bosak S.A."/>
            <person name="Bradley R.K."/>
            <person name="Brand A.D."/>
            <person name="Brent M.R."/>
            <person name="Brooks A.N."/>
            <person name="Brown R.H."/>
            <person name="Butlin R.K."/>
            <person name="Caggese C."/>
            <person name="Calvi B.R."/>
            <person name="Bernardo de Carvalho A."/>
            <person name="Caspi A."/>
            <person name="Castrezana S."/>
            <person name="Celniker S.E."/>
            <person name="Chang J.L."/>
            <person name="Chapple C."/>
            <person name="Chatterji S."/>
            <person name="Chinwalla A."/>
            <person name="Civetta A."/>
            <person name="Clifton S.W."/>
            <person name="Comeron J.M."/>
            <person name="Costello J.C."/>
            <person name="Coyne J.A."/>
            <person name="Daub J."/>
            <person name="David R.G."/>
            <person name="Delcher A.L."/>
            <person name="Delehaunty K."/>
            <person name="Do C.B."/>
            <person name="Ebling H."/>
            <person name="Edwards K."/>
            <person name="Eickbush T."/>
            <person name="Evans J.D."/>
            <person name="Filipski A."/>
            <person name="Findeiss S."/>
            <person name="Freyhult E."/>
            <person name="Fulton L."/>
            <person name="Fulton R."/>
            <person name="Garcia A.C."/>
            <person name="Gardiner A."/>
            <person name="Garfield D.A."/>
            <person name="Garvin B.E."/>
            <person name="Gibson G."/>
            <person name="Gilbert D."/>
            <person name="Gnerre S."/>
            <person name="Godfrey J."/>
            <person name="Good R."/>
            <person name="Gotea V."/>
            <person name="Gravely B."/>
            <person name="Greenberg A.J."/>
            <person name="Griffiths-Jones S."/>
            <person name="Gross S."/>
            <person name="Guigo R."/>
            <person name="Gustafson E.A."/>
            <person name="Haerty W."/>
            <person name="Hahn M.W."/>
            <person name="Halligan D.L."/>
            <person name="Halpern A.L."/>
            <person name="Halter G.M."/>
            <person name="Han M.V."/>
            <person name="Heger A."/>
            <person name="Hillier L."/>
            <person name="Hinrichs A.S."/>
            <person name="Holmes I."/>
            <person name="Hoskins R.A."/>
            <person name="Hubisz M.J."/>
            <person name="Hultmark D."/>
            <person name="Huntley M.A."/>
            <person name="Jaffe D.B."/>
            <person name="Jagadeeshan S."/>
            <person name="Jeck W.R."/>
            <person name="Johnson J."/>
            <person name="Jones C.D."/>
            <person name="Jordan W.C."/>
            <person name="Karpen G.H."/>
            <person name="Kataoka E."/>
            <person name="Keightley P.D."/>
            <person name="Kheradpour P."/>
            <person name="Kirkness E.F."/>
            <person name="Koerich L.B."/>
            <person name="Kristiansen K."/>
            <person name="Kudrna D."/>
            <person name="Kulathinal R.J."/>
            <person name="Kumar S."/>
            <person name="Kwok R."/>
            <person name="Lander E."/>
            <person name="Langley C.H."/>
            <person name="Lapoint R."/>
            <person name="Lazzaro B.P."/>
            <person name="Lee S.J."/>
            <person name="Levesque L."/>
            <person name="Li R."/>
            <person name="Lin C.F."/>
            <person name="Lin M.F."/>
            <person name="Lindblad-Toh K."/>
            <person name="Llopart A."/>
            <person name="Long M."/>
            <person name="Low L."/>
            <person name="Lozovsky E."/>
            <person name="Lu J."/>
            <person name="Luo M."/>
            <person name="Machado C.A."/>
            <person name="Makalowski W."/>
            <person name="Marzo M."/>
            <person name="Matsuda M."/>
            <person name="Matzkin L."/>
            <person name="McAllister B."/>
            <person name="McBride C.S."/>
            <person name="McKernan B."/>
            <person name="McKernan K."/>
            <person name="Mendez-Lago M."/>
            <person name="Minx P."/>
            <person name="Mollenhauer M.U."/>
            <person name="Montooth K."/>
            <person name="Mount S.M."/>
            <person name="Mu X."/>
            <person name="Myers E."/>
            <person name="Negre B."/>
            <person name="Newfeld S."/>
            <person name="Nielsen R."/>
            <person name="Noor M.A."/>
            <person name="O'Grady P."/>
            <person name="Pachter L."/>
            <person name="Papaceit M."/>
            <person name="Parisi M.J."/>
            <person name="Parisi M."/>
            <person name="Parts L."/>
            <person name="Pedersen J.S."/>
            <person name="Pesole G."/>
            <person name="Phillippy A.M."/>
            <person name="Ponting C.P."/>
            <person name="Pop M."/>
            <person name="Porcelli D."/>
            <person name="Powell J.R."/>
            <person name="Prohaska S."/>
            <person name="Pruitt K."/>
            <person name="Puig M."/>
            <person name="Quesneville H."/>
            <person name="Ram K.R."/>
            <person name="Rand D."/>
            <person name="Rasmussen M.D."/>
            <person name="Reed L.K."/>
            <person name="Reenan R."/>
            <person name="Reily A."/>
            <person name="Remington K.A."/>
            <person name="Rieger T.T."/>
            <person name="Ritchie M.G."/>
            <person name="Robin C."/>
            <person name="Rogers Y.H."/>
            <person name="Rohde C."/>
            <person name="Rozas J."/>
            <person name="Rubenfield M.J."/>
            <person name="Ruiz A."/>
            <person name="Russo S."/>
            <person name="Salzberg S.L."/>
            <person name="Sanchez-Gracia A."/>
            <person name="Saranga D.J."/>
            <person name="Sato H."/>
            <person name="Schaeffer S.W."/>
            <person name="Schatz M.C."/>
            <person name="Schlenke T."/>
            <person name="Schwartz R."/>
            <person name="Segarra C."/>
            <person name="Singh R.S."/>
            <person name="Sirot L."/>
            <person name="Sirota M."/>
            <person name="Sisneros N.B."/>
            <person name="Smith C.D."/>
            <person name="Smith T.F."/>
            <person name="Spieth J."/>
            <person name="Stage D.E."/>
            <person name="Stark A."/>
            <person name="Stephan W."/>
            <person name="Strausberg R.L."/>
            <person name="Strempel S."/>
            <person name="Sturgill D."/>
            <person name="Sutton G."/>
            <person name="Sutton G.G."/>
            <person name="Tao W."/>
            <person name="Teichmann S."/>
            <person name="Tobari Y.N."/>
            <person name="Tomimura Y."/>
            <person name="Tsolas J.M."/>
            <person name="Valente V.L."/>
            <person name="Venter E."/>
            <person name="Venter J.C."/>
            <person name="Vicario S."/>
            <person name="Vieira F.G."/>
            <person name="Vilella A.J."/>
            <person name="Villasante A."/>
            <person name="Walenz B."/>
            <person name="Wang J."/>
            <person name="Wasserman M."/>
            <person name="Watts T."/>
            <person name="Wilson D."/>
            <person name="Wilson R.K."/>
            <person name="Wing R.A."/>
            <person name="Wolfner M.F."/>
            <person name="Wong A."/>
            <person name="Wong G.K."/>
            <person name="Wu C.I."/>
            <person name="Wu G."/>
            <person name="Yamamoto D."/>
            <person name="Yang H.P."/>
            <person name="Yang S.P."/>
            <person name="Yorke J.A."/>
            <person name="Yoshida K."/>
            <person name="Zdobnov E."/>
            <person name="Zhang P."/>
            <person name="Zhang Y."/>
            <person name="Zimin A.V."/>
            <person name="Baldwin J."/>
            <person name="Abdouelleil A."/>
            <person name="Abdulkadir J."/>
            <person name="Abebe A."/>
            <person name="Abera B."/>
            <person name="Abreu J."/>
            <person name="Acer S.C."/>
            <person name="Aftuck L."/>
            <person name="Alexander A."/>
            <person name="An P."/>
            <person name="Anderson E."/>
            <person name="Anderson S."/>
            <person name="Arachi H."/>
            <person name="Azer M."/>
            <person name="Bachantsang P."/>
            <person name="Barry A."/>
            <person name="Bayul T."/>
            <person name="Berlin A."/>
            <person name="Bessette D."/>
            <person name="Bloom T."/>
            <person name="Blye J."/>
            <person name="Boguslavskiy L."/>
            <person name="Bonnet C."/>
            <person name="Boukhgalter B."/>
            <person name="Bourzgui I."/>
            <person name="Brown A."/>
            <person name="Cahill P."/>
            <person name="Channer S."/>
            <person name="Cheshatsang Y."/>
            <person name="Chuda L."/>
            <person name="Citroen M."/>
            <person name="Collymore A."/>
            <person name="Cooke P."/>
            <person name="Costello M."/>
            <person name="D'Aco K."/>
            <person name="Daza R."/>
            <person name="De Haan G."/>
            <person name="DeGray S."/>
            <person name="DeMaso C."/>
            <person name="Dhargay N."/>
            <person name="Dooley K."/>
            <person name="Dooley E."/>
            <person name="Doricent M."/>
            <person name="Dorje P."/>
            <person name="Dorjee K."/>
            <person name="Dupes A."/>
            <person name="Elong R."/>
            <person name="Falk J."/>
            <person name="Farina A."/>
            <person name="Faro S."/>
            <person name="Ferguson D."/>
            <person name="Fisher S."/>
            <person name="Foley C.D."/>
            <person name="Franke A."/>
            <person name="Friedrich D."/>
            <person name="Gadbois L."/>
            <person name="Gearin G."/>
            <person name="Gearin C.R."/>
            <person name="Giannoukos G."/>
            <person name="Goode T."/>
            <person name="Graham J."/>
            <person name="Grandbois E."/>
            <person name="Grewal S."/>
            <person name="Gyaltsen K."/>
            <person name="Hafez N."/>
            <person name="Hagos B."/>
            <person name="Hall J."/>
            <person name="Henson C."/>
            <person name="Hollinger A."/>
            <person name="Honan T."/>
            <person name="Huard M.D."/>
            <person name="Hughes L."/>
            <person name="Hurhula B."/>
            <person name="Husby M.E."/>
            <person name="Kamat A."/>
            <person name="Kanga B."/>
            <person name="Kashin S."/>
            <person name="Khazanovich D."/>
            <person name="Kisner P."/>
            <person name="Lance K."/>
            <person name="Lara M."/>
            <person name="Lee W."/>
            <person name="Lennon N."/>
            <person name="Letendre F."/>
            <person name="LeVine R."/>
            <person name="Lipovsky A."/>
            <person name="Liu X."/>
            <person name="Liu J."/>
            <person name="Liu S."/>
            <person name="Lokyitsang T."/>
            <person name="Lokyitsang Y."/>
            <person name="Lubonja R."/>
            <person name="Lui A."/>
            <person name="MacDonald P."/>
            <person name="Magnisalis V."/>
            <person name="Maru K."/>
            <person name="Matthews C."/>
            <person name="McCusker W."/>
            <person name="McDonough S."/>
            <person name="Mehta T."/>
            <person name="Meldrim J."/>
            <person name="Meneus L."/>
            <person name="Mihai O."/>
            <person name="Mihalev A."/>
            <person name="Mihova T."/>
            <person name="Mittelman R."/>
            <person name="Mlenga V."/>
            <person name="Montmayeur A."/>
            <person name="Mulrain L."/>
            <person name="Navidi A."/>
            <person name="Naylor J."/>
            <person name="Negash T."/>
            <person name="Nguyen T."/>
            <person name="Nguyen N."/>
            <person name="Nicol R."/>
            <person name="Norbu C."/>
            <person name="Norbu N."/>
            <person name="Novod N."/>
            <person name="O'Neill B."/>
            <person name="Osman S."/>
            <person name="Markiewicz E."/>
            <person name="Oyono O.L."/>
            <person name="Patti C."/>
            <person name="Phunkhang P."/>
            <person name="Pierre F."/>
            <person name="Priest M."/>
            <person name="Raghuraman S."/>
            <person name="Rege F."/>
            <person name="Reyes R."/>
            <person name="Rise C."/>
            <person name="Rogov P."/>
            <person name="Ross K."/>
            <person name="Ryan E."/>
            <person name="Settipalli S."/>
            <person name="Shea T."/>
            <person name="Sherpa N."/>
            <person name="Shi L."/>
            <person name="Shih D."/>
            <person name="Sparrow T."/>
            <person name="Spaulding J."/>
            <person name="Stalker J."/>
            <person name="Stange-Thomann N."/>
            <person name="Stavropoulos S."/>
            <person name="Stone C."/>
            <person name="Strader C."/>
            <person name="Tesfaye S."/>
            <person name="Thomson T."/>
            <person name="Thoulutsang Y."/>
            <person name="Thoulutsang D."/>
            <person name="Topham K."/>
            <person name="Topping I."/>
            <person name="Tsamla T."/>
            <person name="Vassiliev H."/>
            <person name="Vo A."/>
            <person name="Wangchuk T."/>
            <person name="Wangdi T."/>
            <person name="Weiand M."/>
            <person name="Wilkinson J."/>
            <person name="Wilson A."/>
            <person name="Yadav S."/>
            <person name="Young G."/>
            <person name="Yu Q."/>
            <person name="Zembek L."/>
            <person name="Zhong D."/>
            <person name="Zimmer A."/>
            <person name="Zwirko Z."/>
            <person name="Jaffe D.B."/>
            <person name="Alvarez P."/>
            <person name="Brockman W."/>
            <person name="Butler J."/>
            <person name="Chin C."/>
            <person name="Gnerre S."/>
            <person name="Grabherr M."/>
            <person name="Kleber M."/>
            <person name="Mauceli E."/>
            <person name="MacCallum I."/>
        </authorList>
    </citation>
    <scope>NUCLEOTIDE SEQUENCE [LARGE SCALE GENOMIC DNA]</scope>
    <source>
        <strain evidence="3">Tucson 15010-1051.87</strain>
    </source>
</reference>
<dbReference type="SUPFAM" id="SSF48452">
    <property type="entry name" value="TPR-like"/>
    <property type="match status" value="1"/>
</dbReference>
<dbReference type="GO" id="GO:0005737">
    <property type="term" value="C:cytoplasm"/>
    <property type="evidence" value="ECO:0007669"/>
    <property type="project" value="TreeGrafter"/>
</dbReference>
<evidence type="ECO:0000313" key="3">
    <source>
        <dbReference type="Proteomes" id="UP000008792"/>
    </source>
</evidence>
<dbReference type="InterPro" id="IPR043195">
    <property type="entry name" value="TTC12"/>
</dbReference>
<dbReference type="GO" id="GO:0070286">
    <property type="term" value="P:axonemal dynein complex assembly"/>
    <property type="evidence" value="ECO:0007669"/>
    <property type="project" value="TreeGrafter"/>
</dbReference>
<dbReference type="PhylomeDB" id="B4M442"/>
<feature type="repeat" description="TPR" evidence="1">
    <location>
        <begin position="112"/>
        <end position="145"/>
    </location>
</feature>
<dbReference type="OMA" id="ANANKME"/>
<dbReference type="SMR" id="B4M442"/>
<dbReference type="FunCoup" id="B4M442">
    <property type="interactions" value="2"/>
</dbReference>
<dbReference type="InParanoid" id="B4M442"/>
<dbReference type="PROSITE" id="PS50005">
    <property type="entry name" value="TPR"/>
    <property type="match status" value="1"/>
</dbReference>
<dbReference type="InterPro" id="IPR019734">
    <property type="entry name" value="TPR_rpt"/>
</dbReference>
<dbReference type="GO" id="GO:0007288">
    <property type="term" value="P:sperm axoneme assembly"/>
    <property type="evidence" value="ECO:0007669"/>
    <property type="project" value="TreeGrafter"/>
</dbReference>
<evidence type="ECO:0000256" key="1">
    <source>
        <dbReference type="PROSITE-ProRule" id="PRU00339"/>
    </source>
</evidence>
<dbReference type="InterPro" id="IPR011990">
    <property type="entry name" value="TPR-like_helical_dom_sf"/>
</dbReference>
<dbReference type="GO" id="GO:0005813">
    <property type="term" value="C:centrosome"/>
    <property type="evidence" value="ECO:0007669"/>
    <property type="project" value="TreeGrafter"/>
</dbReference>
<dbReference type="OrthoDB" id="2017782at2759"/>
<dbReference type="eggNOG" id="KOG0548">
    <property type="taxonomic scope" value="Eukaryota"/>
</dbReference>
<dbReference type="Gene3D" id="1.25.40.10">
    <property type="entry name" value="Tetratricopeptide repeat domain"/>
    <property type="match status" value="1"/>
</dbReference>
<protein>
    <submittedName>
        <fullName evidence="2">Uncharacterized protein</fullName>
    </submittedName>
</protein>
<dbReference type="Proteomes" id="UP000008792">
    <property type="component" value="Unassembled WGS sequence"/>
</dbReference>